<evidence type="ECO:0000313" key="3">
    <source>
        <dbReference type="Proteomes" id="UP000632125"/>
    </source>
</evidence>
<name>A0A927H689_9BACL</name>
<organism evidence="2 3">
    <name type="scientific">Paenibacillus arenilitoris</name>
    <dbReference type="NCBI Taxonomy" id="2772299"/>
    <lineage>
        <taxon>Bacteria</taxon>
        <taxon>Bacillati</taxon>
        <taxon>Bacillota</taxon>
        <taxon>Bacilli</taxon>
        <taxon>Bacillales</taxon>
        <taxon>Paenibacillaceae</taxon>
        <taxon>Paenibacillus</taxon>
    </lineage>
</organism>
<feature type="chain" id="PRO_5036966759" evidence="1">
    <location>
        <begin position="26"/>
        <end position="407"/>
    </location>
</feature>
<evidence type="ECO:0000313" key="2">
    <source>
        <dbReference type="EMBL" id="MBD2869252.1"/>
    </source>
</evidence>
<comment type="caution">
    <text evidence="2">The sequence shown here is derived from an EMBL/GenBank/DDBJ whole genome shotgun (WGS) entry which is preliminary data.</text>
</comment>
<reference evidence="2" key="1">
    <citation type="submission" date="2020-09" db="EMBL/GenBank/DDBJ databases">
        <title>A novel bacterium of genus Paenibacillus, isolated from South China Sea.</title>
        <authorList>
            <person name="Huang H."/>
            <person name="Mo K."/>
            <person name="Hu Y."/>
        </authorList>
    </citation>
    <scope>NUCLEOTIDE SEQUENCE</scope>
    <source>
        <strain evidence="2">IB182493</strain>
    </source>
</reference>
<sequence>MKKMYKVLTTASILAMAALPIVANAQGVPVQGGQAVIQNQVKIVPGTMGQITDFVKDESGTTIKVTGRGLEATDQSEMILSVTPESKIIDTKGNPVDLQTIVDEKKTIKAFYSPNLTKSMPARGTLLTLIVRDQALNAVEGAVSEVTDNGIVVEGKDIYTSIEETIVLHFADKAQILDQNGKAVQAADIKPGMSVRAFYGPAVTMSLPPQATTNYVVVNTGDETAPEAAPGTNGIITDAADNTITVIGNPLEQGGVNYVILTVDENTEIVGEDGSSLTPDALKADTRVEAYYGEVMTMIYPAQTHADKIVVKKEETNKIEGTIIESDRTTEDQVYVDVDSDQAAGNDVILTISDKTQVIPALGGDEELQPGMKIVAYHSSIMTKSLPGITEAEIVIVAADDTAEPSE</sequence>
<proteinExistence type="predicted"/>
<feature type="signal peptide" evidence="1">
    <location>
        <begin position="1"/>
        <end position="25"/>
    </location>
</feature>
<protein>
    <submittedName>
        <fullName evidence="2">Peptidase</fullName>
    </submittedName>
</protein>
<dbReference type="EMBL" id="JACXIY010000014">
    <property type="protein sequence ID" value="MBD2869252.1"/>
    <property type="molecule type" value="Genomic_DNA"/>
</dbReference>
<dbReference type="AlphaFoldDB" id="A0A927H689"/>
<dbReference type="Proteomes" id="UP000632125">
    <property type="component" value="Unassembled WGS sequence"/>
</dbReference>
<keyword evidence="3" id="KW-1185">Reference proteome</keyword>
<evidence type="ECO:0000256" key="1">
    <source>
        <dbReference type="SAM" id="SignalP"/>
    </source>
</evidence>
<gene>
    <name evidence="2" type="ORF">IDH41_11750</name>
</gene>
<accession>A0A927H689</accession>
<dbReference type="RefSeq" id="WP_190861205.1">
    <property type="nucleotide sequence ID" value="NZ_JACXIY010000014.1"/>
</dbReference>
<keyword evidence="1" id="KW-0732">Signal</keyword>